<feature type="binding site" evidence="16">
    <location>
        <position position="197"/>
    </location>
    <ligand>
        <name>Zn(2+)</name>
        <dbReference type="ChEBI" id="CHEBI:29105"/>
        <label>2</label>
    </ligand>
</feature>
<dbReference type="STRING" id="1245769.A0A0C7NDN1"/>
<organism evidence="18 19">
    <name type="scientific">Lachancea lanzarotensis</name>
    <dbReference type="NCBI Taxonomy" id="1245769"/>
    <lineage>
        <taxon>Eukaryota</taxon>
        <taxon>Fungi</taxon>
        <taxon>Dikarya</taxon>
        <taxon>Ascomycota</taxon>
        <taxon>Saccharomycotina</taxon>
        <taxon>Saccharomycetes</taxon>
        <taxon>Saccharomycetales</taxon>
        <taxon>Saccharomycetaceae</taxon>
        <taxon>Lachancea</taxon>
    </lineage>
</organism>
<dbReference type="AlphaFoldDB" id="A0A0C7NDN1"/>
<dbReference type="GeneID" id="34687980"/>
<evidence type="ECO:0000256" key="4">
    <source>
        <dbReference type="ARBA" id="ARBA00022499"/>
    </source>
</evidence>
<dbReference type="InterPro" id="IPR011650">
    <property type="entry name" value="Peptidase_M20_dimer"/>
</dbReference>
<evidence type="ECO:0000256" key="15">
    <source>
        <dbReference type="PIRSR" id="PIRSR037217-1"/>
    </source>
</evidence>
<dbReference type="PIRSF" id="PIRSF037217">
    <property type="entry name" value="Carboxypeptidase_S"/>
    <property type="match status" value="1"/>
</dbReference>
<comment type="subcellular location">
    <subcellularLocation>
        <location evidence="2">Membrane</location>
        <topology evidence="2">Single-pass membrane protein</topology>
    </subcellularLocation>
</comment>
<evidence type="ECO:0000256" key="16">
    <source>
        <dbReference type="PIRSR" id="PIRSR037217-2"/>
    </source>
</evidence>
<dbReference type="Pfam" id="PF07687">
    <property type="entry name" value="M20_dimer"/>
    <property type="match status" value="1"/>
</dbReference>
<evidence type="ECO:0000256" key="11">
    <source>
        <dbReference type="ARBA" id="ARBA00022843"/>
    </source>
</evidence>
<evidence type="ECO:0000256" key="12">
    <source>
        <dbReference type="ARBA" id="ARBA00022989"/>
    </source>
</evidence>
<feature type="active site" description="Proton acceptor" evidence="15">
    <location>
        <position position="231"/>
    </location>
</feature>
<dbReference type="InterPro" id="IPR017141">
    <property type="entry name" value="Pept_M20_carboxypep"/>
</dbReference>
<keyword evidence="12" id="KW-1133">Transmembrane helix</keyword>
<dbReference type="PROSITE" id="PS00759">
    <property type="entry name" value="ARGE_DAPE_CPG2_2"/>
    <property type="match status" value="1"/>
</dbReference>
<feature type="binding site" evidence="16">
    <location>
        <position position="160"/>
    </location>
    <ligand>
        <name>Zn(2+)</name>
        <dbReference type="ChEBI" id="CHEBI:29105"/>
        <label>2</label>
    </ligand>
</feature>
<comment type="cofactor">
    <cofactor evidence="1">
        <name>Zn(2+)</name>
        <dbReference type="ChEBI" id="CHEBI:29105"/>
    </cofactor>
</comment>
<keyword evidence="14" id="KW-0325">Glycoprotein</keyword>
<protein>
    <submittedName>
        <fullName evidence="18">LALA0S11e03928g1_1</fullName>
    </submittedName>
</protein>
<feature type="active site" evidence="15">
    <location>
        <position position="162"/>
    </location>
</feature>
<dbReference type="RefSeq" id="XP_022630637.1">
    <property type="nucleotide sequence ID" value="XM_022775269.1"/>
</dbReference>
<dbReference type="GO" id="GO:0046872">
    <property type="term" value="F:metal ion binding"/>
    <property type="evidence" value="ECO:0007669"/>
    <property type="project" value="UniProtKB-KW"/>
</dbReference>
<evidence type="ECO:0000256" key="8">
    <source>
        <dbReference type="ARBA" id="ARBA00022723"/>
    </source>
</evidence>
<dbReference type="Gene3D" id="3.30.70.360">
    <property type="match status" value="1"/>
</dbReference>
<accession>A0A0C7NDN1</accession>
<evidence type="ECO:0000256" key="1">
    <source>
        <dbReference type="ARBA" id="ARBA00001947"/>
    </source>
</evidence>
<dbReference type="Gene3D" id="1.10.150.900">
    <property type="match status" value="1"/>
</dbReference>
<dbReference type="Proteomes" id="UP000054304">
    <property type="component" value="Unassembled WGS sequence"/>
</dbReference>
<feature type="binding site" evidence="16">
    <location>
        <position position="541"/>
    </location>
    <ligand>
        <name>Zn(2+)</name>
        <dbReference type="ChEBI" id="CHEBI:29105"/>
        <label>1</label>
    </ligand>
</feature>
<dbReference type="OrthoDB" id="3064516at2759"/>
<keyword evidence="19" id="KW-1185">Reference proteome</keyword>
<keyword evidence="8 16" id="KW-0479">Metal-binding</keyword>
<proteinExistence type="inferred from homology"/>
<dbReference type="FunFam" id="3.40.630.10:FF:000098">
    <property type="entry name" value="Gly-Xaa carboxypeptidase"/>
    <property type="match status" value="1"/>
</dbReference>
<keyword evidence="5" id="KW-0121">Carboxypeptidase</keyword>
<feature type="domain" description="Peptidase M20 dimerisation" evidence="17">
    <location>
        <begin position="279"/>
        <end position="423"/>
    </location>
</feature>
<dbReference type="HOGENOM" id="CLU_021802_11_0_1"/>
<dbReference type="GO" id="GO:0004181">
    <property type="term" value="F:metallocarboxypeptidase activity"/>
    <property type="evidence" value="ECO:0007669"/>
    <property type="project" value="InterPro"/>
</dbReference>
<keyword evidence="6" id="KW-0645">Protease</keyword>
<dbReference type="CDD" id="cd05674">
    <property type="entry name" value="M20_yscS"/>
    <property type="match status" value="1"/>
</dbReference>
<evidence type="ECO:0000256" key="7">
    <source>
        <dbReference type="ARBA" id="ARBA00022692"/>
    </source>
</evidence>
<dbReference type="EMBL" id="LN736370">
    <property type="protein sequence ID" value="CEP64430.1"/>
    <property type="molecule type" value="Genomic_DNA"/>
</dbReference>
<evidence type="ECO:0000256" key="6">
    <source>
        <dbReference type="ARBA" id="ARBA00022670"/>
    </source>
</evidence>
<evidence type="ECO:0000313" key="18">
    <source>
        <dbReference type="EMBL" id="CEP64430.1"/>
    </source>
</evidence>
<dbReference type="PROSITE" id="PS00758">
    <property type="entry name" value="ARGE_DAPE_CPG2_1"/>
    <property type="match status" value="1"/>
</dbReference>
<evidence type="ECO:0000313" key="19">
    <source>
        <dbReference type="Proteomes" id="UP000054304"/>
    </source>
</evidence>
<name>A0A0C7NDN1_9SACH</name>
<dbReference type="SUPFAM" id="SSF55031">
    <property type="entry name" value="Bacterial exopeptidase dimerisation domain"/>
    <property type="match status" value="1"/>
</dbReference>
<dbReference type="InterPro" id="IPR047177">
    <property type="entry name" value="Pept_M20A"/>
</dbReference>
<feature type="binding site" evidence="16">
    <location>
        <position position="197"/>
    </location>
    <ligand>
        <name>Zn(2+)</name>
        <dbReference type="ChEBI" id="CHEBI:29105"/>
        <label>1</label>
    </ligand>
</feature>
<keyword evidence="4" id="KW-1017">Isopeptide bond</keyword>
<evidence type="ECO:0000256" key="10">
    <source>
        <dbReference type="ARBA" id="ARBA00022833"/>
    </source>
</evidence>
<evidence type="ECO:0000256" key="3">
    <source>
        <dbReference type="ARBA" id="ARBA00006247"/>
    </source>
</evidence>
<dbReference type="GO" id="GO:0051603">
    <property type="term" value="P:proteolysis involved in protein catabolic process"/>
    <property type="evidence" value="ECO:0007669"/>
    <property type="project" value="EnsemblFungi"/>
</dbReference>
<keyword evidence="7" id="KW-0812">Transmembrane</keyword>
<evidence type="ECO:0000256" key="13">
    <source>
        <dbReference type="ARBA" id="ARBA00023136"/>
    </source>
</evidence>
<reference evidence="18 19" key="1">
    <citation type="submission" date="2014-12" db="EMBL/GenBank/DDBJ databases">
        <authorList>
            <person name="Neuveglise Cecile"/>
        </authorList>
    </citation>
    <scope>NUCLEOTIDE SEQUENCE [LARGE SCALE GENOMIC DNA]</scope>
    <source>
        <strain evidence="18 19">CBS 12615</strain>
    </source>
</reference>
<dbReference type="PANTHER" id="PTHR45962">
    <property type="entry name" value="N-FATTY-ACYL-AMINO ACID SYNTHASE/HYDROLASE PM20D1"/>
    <property type="match status" value="1"/>
</dbReference>
<dbReference type="Gene3D" id="3.40.630.10">
    <property type="entry name" value="Zn peptidases"/>
    <property type="match status" value="1"/>
</dbReference>
<keyword evidence="9" id="KW-0378">Hydrolase</keyword>
<dbReference type="InterPro" id="IPR001261">
    <property type="entry name" value="ArgE/DapE_CS"/>
</dbReference>
<evidence type="ECO:0000259" key="17">
    <source>
        <dbReference type="Pfam" id="PF07687"/>
    </source>
</evidence>
<dbReference type="GO" id="GO:0000328">
    <property type="term" value="C:fungal-type vacuole lumen"/>
    <property type="evidence" value="ECO:0007669"/>
    <property type="project" value="EnsemblFungi"/>
</dbReference>
<sequence>MDAKYEPLQGSRLQNHRFSNIKKLTALLSAGLAFSSLIWYAGSSRNVTSADSVRCGSIEPVSPDFDKSIELIFRDPDFRQKSLERFSGAIRVPTEIQDTNPQPGDDLDYYKTFFKFHDYLEDTFPLVHQHLKREKVNSVALLYTWNGSDPSLEPLLLTAHQDVVPVNPTTVDDWTYPPFSGHYDNETDFVWGRGSVDCKNLLIGELEAVEQLLKDDFKPQRSVILAFGFDEESSGLLGAHDLGEFLYERYGDNGIYAIVDEGGGIVPIDKNVYVAAPITAEKGYVDVEIIVHGTGGHSSVPPDHTTIGVAASLITLLESNPFDPTFTAENPFYGFLTCAAEHNSQLPKDWKKAILDAPFDTKQRHKLISLVSAERPLRDLLRTSQAVDIVKGGIKANALPEVTSFLVNHRIDINSSVKETLERDLGFVKKIAEEFNYGVVFEGQEVIPSTNLGYIEVLSQKTLEPAPRSPVSGSKVWDLFAGTIQNVFKNGHFKDEPDTEFYVTESLISGNTDTRYYWRLTENIYRFQAVIVDENLMRTIHSVNEHISLSSHLSTVAFIYEYIINVNEKA</sequence>
<dbReference type="Pfam" id="PF01546">
    <property type="entry name" value="Peptidase_M20"/>
    <property type="match status" value="1"/>
</dbReference>
<dbReference type="SUPFAM" id="SSF53187">
    <property type="entry name" value="Zn-dependent exopeptidases"/>
    <property type="match status" value="1"/>
</dbReference>
<gene>
    <name evidence="18" type="ORF">LALA0_S11e03928g</name>
</gene>
<evidence type="ECO:0000256" key="5">
    <source>
        <dbReference type="ARBA" id="ARBA00022645"/>
    </source>
</evidence>
<keyword evidence="10 16" id="KW-0862">Zinc</keyword>
<comment type="similarity">
    <text evidence="3">Belongs to the peptidase M20A family.</text>
</comment>
<dbReference type="InterPro" id="IPR002933">
    <property type="entry name" value="Peptidase_M20"/>
</dbReference>
<dbReference type="PANTHER" id="PTHR45962:SF1">
    <property type="entry name" value="N-FATTY-ACYL-AMINO ACID SYNTHASE_HYDROLASE PM20D1"/>
    <property type="match status" value="1"/>
</dbReference>
<dbReference type="GO" id="GO:0016020">
    <property type="term" value="C:membrane"/>
    <property type="evidence" value="ECO:0007669"/>
    <property type="project" value="UniProtKB-SubCell"/>
</dbReference>
<evidence type="ECO:0000256" key="9">
    <source>
        <dbReference type="ARBA" id="ARBA00022801"/>
    </source>
</evidence>
<feature type="binding site" evidence="16">
    <location>
        <position position="232"/>
    </location>
    <ligand>
        <name>Zn(2+)</name>
        <dbReference type="ChEBI" id="CHEBI:29105"/>
        <label>1</label>
    </ligand>
</feature>
<dbReference type="InterPro" id="IPR036264">
    <property type="entry name" value="Bact_exopeptidase_dim_dom"/>
</dbReference>
<keyword evidence="11" id="KW-0832">Ubl conjugation</keyword>
<keyword evidence="13" id="KW-0472">Membrane</keyword>
<evidence type="ECO:0000256" key="14">
    <source>
        <dbReference type="ARBA" id="ARBA00023180"/>
    </source>
</evidence>
<evidence type="ECO:0000256" key="2">
    <source>
        <dbReference type="ARBA" id="ARBA00004167"/>
    </source>
</evidence>
<feature type="binding site" evidence="16">
    <location>
        <position position="260"/>
    </location>
    <ligand>
        <name>Zn(2+)</name>
        <dbReference type="ChEBI" id="CHEBI:29105"/>
        <label>2</label>
    </ligand>
</feature>